<dbReference type="GO" id="GO:0009166">
    <property type="term" value="P:nucleotide catabolic process"/>
    <property type="evidence" value="ECO:0007669"/>
    <property type="project" value="InterPro"/>
</dbReference>
<dbReference type="NCBIfam" id="TIGR04486">
    <property type="entry name" value="thiosulf_SoxB"/>
    <property type="match status" value="1"/>
</dbReference>
<dbReference type="InterPro" id="IPR030998">
    <property type="entry name" value="Thiosulf_SoxB"/>
</dbReference>
<sequence length="581" mass="64544">MRLSRRDFLELMLAAGAAGALARPGKSLAGSNGSNDWRAIPEDFYDVPRQGNVHLLHFCDLHGQLKPVYFREPNINLGLHDFKGKPPLLVGEELLRHYQLDRFSPAAHAFTHLDFRAAAEYYGRVGGAAHLATAVQRARDERPGALLLDSGDTWHGSGPALWSEGRAMVEFQKKLGVDACTGHWEFIYGDERVQELVADLDGAGVHFLAQNVLDRDWLDPIFDAYSMHEENGVPVAVVGQAFPFTPIANPGYLFPQWEMGHRLDRLQEQVDRARDDGAQVVVLLSHAGMLTDMAYARQLRGVDVILGGHTHDPVPYPEQVEDADGESTLVVNSGSNGKHLSVLDLDVRDGRIRDFHYRNLPIFSNALEPDPDMQSLVDEAYAPYEDKLSEVVGEVDGVLYRRGNFNGTFDEVLAQALIEGRDAEVAFTPGFRWGPSVLPGKVTFEDCMNQTCSTYSETTRNEMTGEAIKHVLEDVANSIFNEDPMLHRGGDMVRSAGLRYAIDPSRGMGERITDLEINGEPMDPKRKYVVASWADVNEPQDGPQAWDVLADYFRNHNALRVEEPYVPKLKGVSDDNPGMAL</sequence>
<dbReference type="GO" id="GO:0000166">
    <property type="term" value="F:nucleotide binding"/>
    <property type="evidence" value="ECO:0007669"/>
    <property type="project" value="UniProtKB-KW"/>
</dbReference>
<keyword evidence="2" id="KW-0378">Hydrolase</keyword>
<dbReference type="EMBL" id="CP000544">
    <property type="protein sequence ID" value="ABM62703.1"/>
    <property type="molecule type" value="Genomic_DNA"/>
</dbReference>
<dbReference type="OrthoDB" id="9803927at2"/>
<dbReference type="HOGENOM" id="CLU_005854_7_5_6"/>
<dbReference type="InterPro" id="IPR006179">
    <property type="entry name" value="5_nucleotidase/apyrase"/>
</dbReference>
<organism evidence="4 5">
    <name type="scientific">Halorhodospira halophila (strain DSM 244 / SL1)</name>
    <name type="common">Ectothiorhodospira halophila (strain DSM 244 / SL1)</name>
    <dbReference type="NCBI Taxonomy" id="349124"/>
    <lineage>
        <taxon>Bacteria</taxon>
        <taxon>Pseudomonadati</taxon>
        <taxon>Pseudomonadota</taxon>
        <taxon>Gammaproteobacteria</taxon>
        <taxon>Chromatiales</taxon>
        <taxon>Ectothiorhodospiraceae</taxon>
        <taxon>Halorhodospira</taxon>
    </lineage>
</organism>
<proteinExistence type="inferred from homology"/>
<dbReference type="eggNOG" id="COG0737">
    <property type="taxonomic scope" value="Bacteria"/>
</dbReference>
<dbReference type="SUPFAM" id="SSF55816">
    <property type="entry name" value="5'-nucleotidase (syn. UDP-sugar hydrolase), C-terminal domain"/>
    <property type="match status" value="1"/>
</dbReference>
<feature type="domain" description="5'-Nucleotidase C-terminal" evidence="3">
    <location>
        <begin position="407"/>
        <end position="534"/>
    </location>
</feature>
<evidence type="ECO:0000256" key="2">
    <source>
        <dbReference type="RuleBase" id="RU362119"/>
    </source>
</evidence>
<keyword evidence="1" id="KW-0732">Signal</keyword>
<reference evidence="5" key="1">
    <citation type="submission" date="2006-12" db="EMBL/GenBank/DDBJ databases">
        <title>Complete sequence of Halorhodospira halophila SL1.</title>
        <authorList>
            <consortium name="US DOE Joint Genome Institute"/>
            <person name="Copeland A."/>
            <person name="Lucas S."/>
            <person name="Lapidus A."/>
            <person name="Barry K."/>
            <person name="Detter J.C."/>
            <person name="Glavina del Rio T."/>
            <person name="Hammon N."/>
            <person name="Israni S."/>
            <person name="Dalin E."/>
            <person name="Tice H."/>
            <person name="Pitluck S."/>
            <person name="Saunders E."/>
            <person name="Brettin T."/>
            <person name="Bruce D."/>
            <person name="Han C."/>
            <person name="Tapia R."/>
            <person name="Schmutz J."/>
            <person name="Larimer F."/>
            <person name="Land M."/>
            <person name="Hauser L."/>
            <person name="Kyrpides N."/>
            <person name="Mikhailova N."/>
            <person name="Hoff W."/>
            <person name="Richardson P."/>
        </authorList>
    </citation>
    <scope>NUCLEOTIDE SEQUENCE [LARGE SCALE GENOMIC DNA]</scope>
    <source>
        <strain evidence="5">DSM 244 / SL1</strain>
    </source>
</reference>
<evidence type="ECO:0000259" key="3">
    <source>
        <dbReference type="Pfam" id="PF02872"/>
    </source>
</evidence>
<dbReference type="RefSeq" id="WP_011814725.1">
    <property type="nucleotide sequence ID" value="NC_008789.1"/>
</dbReference>
<evidence type="ECO:0000313" key="5">
    <source>
        <dbReference type="Proteomes" id="UP000000647"/>
    </source>
</evidence>
<dbReference type="InterPro" id="IPR006311">
    <property type="entry name" value="TAT_signal"/>
</dbReference>
<dbReference type="PROSITE" id="PS51318">
    <property type="entry name" value="TAT"/>
    <property type="match status" value="1"/>
</dbReference>
<dbReference type="PANTHER" id="PTHR11575">
    <property type="entry name" value="5'-NUCLEOTIDASE-RELATED"/>
    <property type="match status" value="1"/>
</dbReference>
<dbReference type="GO" id="GO:0016787">
    <property type="term" value="F:hydrolase activity"/>
    <property type="evidence" value="ECO:0007669"/>
    <property type="project" value="UniProtKB-KW"/>
</dbReference>
<dbReference type="InterPro" id="IPR008334">
    <property type="entry name" value="5'-Nucleotdase_C"/>
</dbReference>
<dbReference type="InterPro" id="IPR029052">
    <property type="entry name" value="Metallo-depent_PP-like"/>
</dbReference>
<gene>
    <name evidence="4" type="ordered locus">Hhal_1939</name>
</gene>
<name>A1WYE1_HALHL</name>
<dbReference type="InterPro" id="IPR036907">
    <property type="entry name" value="5'-Nucleotdase_C_sf"/>
</dbReference>
<dbReference type="SUPFAM" id="SSF56300">
    <property type="entry name" value="Metallo-dependent phosphatases"/>
    <property type="match status" value="1"/>
</dbReference>
<dbReference type="NCBIfam" id="TIGR01409">
    <property type="entry name" value="TAT_signal_seq"/>
    <property type="match status" value="1"/>
</dbReference>
<dbReference type="STRING" id="349124.Hhal_1939"/>
<dbReference type="Gene3D" id="6.10.140.570">
    <property type="match status" value="1"/>
</dbReference>
<dbReference type="Pfam" id="PF02872">
    <property type="entry name" value="5_nucleotid_C"/>
    <property type="match status" value="1"/>
</dbReference>
<dbReference type="Gene3D" id="3.90.780.10">
    <property type="entry name" value="5'-Nucleotidase, C-terminal domain"/>
    <property type="match status" value="1"/>
</dbReference>
<comment type="similarity">
    <text evidence="2">Belongs to the 5'-nucleotidase family.</text>
</comment>
<evidence type="ECO:0000256" key="1">
    <source>
        <dbReference type="ARBA" id="ARBA00022729"/>
    </source>
</evidence>
<dbReference type="Proteomes" id="UP000000647">
    <property type="component" value="Chromosome"/>
</dbReference>
<dbReference type="AlphaFoldDB" id="A1WYE1"/>
<protein>
    <submittedName>
        <fullName evidence="4">Sulfate thiol esterase SoxB</fullName>
    </submittedName>
</protein>
<dbReference type="PANTHER" id="PTHR11575:SF42">
    <property type="entry name" value="SULFUR OXIDATION PROTEIN SOXB"/>
    <property type="match status" value="1"/>
</dbReference>
<evidence type="ECO:0000313" key="4">
    <source>
        <dbReference type="EMBL" id="ABM62703.1"/>
    </source>
</evidence>
<dbReference type="PRINTS" id="PR01607">
    <property type="entry name" value="APYRASEFAMLY"/>
</dbReference>
<dbReference type="KEGG" id="hha:Hhal_1939"/>
<dbReference type="GO" id="GO:0030288">
    <property type="term" value="C:outer membrane-bounded periplasmic space"/>
    <property type="evidence" value="ECO:0007669"/>
    <property type="project" value="TreeGrafter"/>
</dbReference>
<dbReference type="InterPro" id="IPR019546">
    <property type="entry name" value="TAT_signal_bac_arc"/>
</dbReference>
<reference evidence="4 5" key="2">
    <citation type="journal article" date="2013" name="Stand. Genomic Sci.">
        <title>Complete genome sequence of Halorhodospira halophila SL1.</title>
        <authorList>
            <person name="Challacombe J.F."/>
            <person name="Majid S."/>
            <person name="Deole R."/>
            <person name="Brettin T.S."/>
            <person name="Bruce D."/>
            <person name="Delano S.F."/>
            <person name="Detter J.C."/>
            <person name="Gleasner C.D."/>
            <person name="Han C.S."/>
            <person name="Misra M."/>
            <person name="Reitenga K.G."/>
            <person name="Mikhailova N."/>
            <person name="Woyke T."/>
            <person name="Pitluck S."/>
            <person name="Nolan M."/>
            <person name="Land M.L."/>
            <person name="Saunders E."/>
            <person name="Tapia R."/>
            <person name="Lapidus A."/>
            <person name="Ivanova N."/>
            <person name="Hoff W.D."/>
        </authorList>
    </citation>
    <scope>NUCLEOTIDE SEQUENCE [LARGE SCALE GENOMIC DNA]</scope>
    <source>
        <strain evidence="5">DSM 244 / SL1</strain>
    </source>
</reference>
<accession>A1WYE1</accession>
<keyword evidence="5" id="KW-1185">Reference proteome</keyword>
<dbReference type="Gene3D" id="3.60.21.10">
    <property type="match status" value="1"/>
</dbReference>
<keyword evidence="2" id="KW-0547">Nucleotide-binding</keyword>